<dbReference type="EMBL" id="BARU01036196">
    <property type="protein sequence ID" value="GAH88485.1"/>
    <property type="molecule type" value="Genomic_DNA"/>
</dbReference>
<sequence>MLKQGNCVKIMEDSGGGTLEAPAGQSLLIKGIYCDASSSDTYITFQVDRVTVAYWRVKGKSGNHLSHIESEATLINTHEFLTSKGINLSIPVAEGQTLTVSRYAEEGYVVLVFDRYDAGDIRADMVNGSAAKEYTFMQYMDISAKAAGDGDALFDISLSPAEFPDFPCAKSVPASHRISMLGLVGCPWYKGESGNLGWWTTHIKMIKEREVLFDEDRDGIPFVSLVQAGMFNDHAIKFSLIGSGVGYIKG</sequence>
<dbReference type="AlphaFoldDB" id="X1K4D5"/>
<proteinExistence type="predicted"/>
<accession>X1K4D5</accession>
<comment type="caution">
    <text evidence="1">The sequence shown here is derived from an EMBL/GenBank/DDBJ whole genome shotgun (WGS) entry which is preliminary data.</text>
</comment>
<gene>
    <name evidence="1" type="ORF">S03H2_56566</name>
</gene>
<name>X1K4D5_9ZZZZ</name>
<feature type="non-terminal residue" evidence="1">
    <location>
        <position position="250"/>
    </location>
</feature>
<protein>
    <submittedName>
        <fullName evidence="1">Uncharacterized protein</fullName>
    </submittedName>
</protein>
<reference evidence="1" key="1">
    <citation type="journal article" date="2014" name="Front. Microbiol.">
        <title>High frequency of phylogenetically diverse reductive dehalogenase-homologous genes in deep subseafloor sedimentary metagenomes.</title>
        <authorList>
            <person name="Kawai M."/>
            <person name="Futagami T."/>
            <person name="Toyoda A."/>
            <person name="Takaki Y."/>
            <person name="Nishi S."/>
            <person name="Hori S."/>
            <person name="Arai W."/>
            <person name="Tsubouchi T."/>
            <person name="Morono Y."/>
            <person name="Uchiyama I."/>
            <person name="Ito T."/>
            <person name="Fujiyama A."/>
            <person name="Inagaki F."/>
            <person name="Takami H."/>
        </authorList>
    </citation>
    <scope>NUCLEOTIDE SEQUENCE</scope>
    <source>
        <strain evidence="1">Expedition CK06-06</strain>
    </source>
</reference>
<evidence type="ECO:0000313" key="1">
    <source>
        <dbReference type="EMBL" id="GAH88485.1"/>
    </source>
</evidence>
<organism evidence="1">
    <name type="scientific">marine sediment metagenome</name>
    <dbReference type="NCBI Taxonomy" id="412755"/>
    <lineage>
        <taxon>unclassified sequences</taxon>
        <taxon>metagenomes</taxon>
        <taxon>ecological metagenomes</taxon>
    </lineage>
</organism>